<dbReference type="CDD" id="cd10747">
    <property type="entry name" value="DnaJ_C"/>
    <property type="match status" value="1"/>
</dbReference>
<dbReference type="InterPro" id="IPR002939">
    <property type="entry name" value="DnaJ_C"/>
</dbReference>
<dbReference type="Pfam" id="PF01556">
    <property type="entry name" value="DnaJ_C"/>
    <property type="match status" value="1"/>
</dbReference>
<dbReference type="GO" id="GO:0051082">
    <property type="term" value="F:unfolded protein binding"/>
    <property type="evidence" value="ECO:0007669"/>
    <property type="project" value="InterPro"/>
</dbReference>
<dbReference type="AlphaFoldDB" id="A0A6A5BGT1"/>
<dbReference type="Gene3D" id="2.60.260.20">
    <property type="entry name" value="Urease metallochaperone UreE, N-terminal domain"/>
    <property type="match status" value="2"/>
</dbReference>
<dbReference type="InterPro" id="IPR008971">
    <property type="entry name" value="HSP40/DnaJ_pept-bd"/>
</dbReference>
<dbReference type="EMBL" id="VFQX01000035">
    <property type="protein sequence ID" value="KAF0977093.1"/>
    <property type="molecule type" value="Genomic_DNA"/>
</dbReference>
<evidence type="ECO:0000256" key="2">
    <source>
        <dbReference type="SAM" id="MobiDB-lite"/>
    </source>
</evidence>
<organism evidence="4 5">
    <name type="scientific">Naegleria fowleri</name>
    <name type="common">Brain eating amoeba</name>
    <dbReference type="NCBI Taxonomy" id="5763"/>
    <lineage>
        <taxon>Eukaryota</taxon>
        <taxon>Discoba</taxon>
        <taxon>Heterolobosea</taxon>
        <taxon>Tetramitia</taxon>
        <taxon>Eutetramitia</taxon>
        <taxon>Vahlkampfiidae</taxon>
        <taxon>Naegleria</taxon>
    </lineage>
</organism>
<dbReference type="VEuPathDB" id="AmoebaDB:NF0077820"/>
<evidence type="ECO:0000313" key="4">
    <source>
        <dbReference type="EMBL" id="KAF0977093.1"/>
    </source>
</evidence>
<accession>A0A6A5BGT1</accession>
<feature type="domain" description="Chaperone DnaJ C-terminal" evidence="3">
    <location>
        <begin position="30"/>
        <end position="195"/>
    </location>
</feature>
<comment type="caution">
    <text evidence="4">The sequence shown here is derived from an EMBL/GenBank/DDBJ whole genome shotgun (WGS) entry which is preliminary data.</text>
</comment>
<dbReference type="PANTHER" id="PTHR24078">
    <property type="entry name" value="DNAJ HOMOLOG SUBFAMILY C MEMBER"/>
    <property type="match status" value="1"/>
</dbReference>
<feature type="region of interest" description="Disordered" evidence="2">
    <location>
        <begin position="214"/>
        <end position="233"/>
    </location>
</feature>
<evidence type="ECO:0000256" key="1">
    <source>
        <dbReference type="ARBA" id="ARBA00023186"/>
    </source>
</evidence>
<sequence>MFKAMKESIRASNSPSNTHGFRTNTVLDIYVSVECSLKELYTGCIKRKTFIRRTFINHQSLGMVVEKVVEIPRGTKHHARVVFKGEGEFDDRLNESGDLIFVVEQKKSPHDVLERVGFDQEHLKMVYRMSLKDALTLEEVNIVVDIFGLKKLNVKVDNRHNVISPQYYHVIHNEGMPMDDGTFGDLVISFKIEFPKLSTEQVQEVISILSNDHPEDKISRKSTDNDTFSNKPKKSWGQYLFSKNLSRAQQYFSLFSHDHKSNDEK</sequence>
<dbReference type="GO" id="GO:0005829">
    <property type="term" value="C:cytosol"/>
    <property type="evidence" value="ECO:0007669"/>
    <property type="project" value="TreeGrafter"/>
</dbReference>
<dbReference type="GO" id="GO:0051087">
    <property type="term" value="F:protein-folding chaperone binding"/>
    <property type="evidence" value="ECO:0007669"/>
    <property type="project" value="TreeGrafter"/>
</dbReference>
<reference evidence="4 5" key="1">
    <citation type="journal article" date="2019" name="Sci. Rep.">
        <title>Nanopore sequencing improves the draft genome of the human pathogenic amoeba Naegleria fowleri.</title>
        <authorList>
            <person name="Liechti N."/>
            <person name="Schurch N."/>
            <person name="Bruggmann R."/>
            <person name="Wittwer M."/>
        </authorList>
    </citation>
    <scope>NUCLEOTIDE SEQUENCE [LARGE SCALE GENOMIC DNA]</scope>
    <source>
        <strain evidence="4 5">ATCC 30894</strain>
    </source>
</reference>
<dbReference type="PANTHER" id="PTHR24078:SF553">
    <property type="entry name" value="DNAJ HOMOLOG SUBFAMILY B MEMBER 5"/>
    <property type="match status" value="1"/>
</dbReference>
<keyword evidence="5" id="KW-1185">Reference proteome</keyword>
<dbReference type="RefSeq" id="XP_044561806.1">
    <property type="nucleotide sequence ID" value="XM_044707084.1"/>
</dbReference>
<dbReference type="InterPro" id="IPR051339">
    <property type="entry name" value="DnaJ_subfamily_B"/>
</dbReference>
<gene>
    <name evidence="4" type="ORF">FDP41_003746</name>
</gene>
<dbReference type="VEuPathDB" id="AmoebaDB:NfTy_064690"/>
<evidence type="ECO:0000259" key="3">
    <source>
        <dbReference type="Pfam" id="PF01556"/>
    </source>
</evidence>
<dbReference type="GeneID" id="68110964"/>
<dbReference type="VEuPathDB" id="AmoebaDB:FDP41_003746"/>
<dbReference type="SUPFAM" id="SSF49493">
    <property type="entry name" value="HSP40/DnaJ peptide-binding domain"/>
    <property type="match status" value="2"/>
</dbReference>
<dbReference type="GO" id="GO:0006457">
    <property type="term" value="P:protein folding"/>
    <property type="evidence" value="ECO:0007669"/>
    <property type="project" value="InterPro"/>
</dbReference>
<name>A0A6A5BGT1_NAEFO</name>
<dbReference type="Proteomes" id="UP000444721">
    <property type="component" value="Unassembled WGS sequence"/>
</dbReference>
<feature type="compositionally biased region" description="Basic and acidic residues" evidence="2">
    <location>
        <begin position="214"/>
        <end position="224"/>
    </location>
</feature>
<proteinExistence type="predicted"/>
<protein>
    <recommendedName>
        <fullName evidence="3">Chaperone DnaJ C-terminal domain-containing protein</fullName>
    </recommendedName>
</protein>
<keyword evidence="1" id="KW-0143">Chaperone</keyword>
<evidence type="ECO:0000313" key="5">
    <source>
        <dbReference type="Proteomes" id="UP000444721"/>
    </source>
</evidence>
<dbReference type="OrthoDB" id="550424at2759"/>